<comment type="caution">
    <text evidence="9">The sequence shown here is derived from an EMBL/GenBank/DDBJ whole genome shotgun (WGS) entry which is preliminary data.</text>
</comment>
<evidence type="ECO:0000256" key="7">
    <source>
        <dbReference type="ARBA" id="ARBA00023136"/>
    </source>
</evidence>
<sequence length="340" mass="38290">MKSKKNYIKIIALIIFIFAIILLIKRFPIFLDLIGVILISFIISYSLRPYYKFLIGKGFNRKFAAVFVILTIILSILLIFTILIPSIFKDSNNINDMLLDIERYINNFKSPDIILGNNKFISHFINVVYDKVQILIINTIEKTIETLISAGENILLFLVSPTLIYFFLCDDNLILNGILKLFPTSSKGMIRKALMHIDKVLERYIITQFELCAIIGILTFIVLLMLRVKFPIVLSLINAIFNIIPYFGPIIGAIPILILASLNSLQSVVSVGIALMIIQQIEGDIICPKIIGESVSAHPLTILILLLVGGNIGGVLGMIIIVPIWVTIKVLYEDIESYLF</sequence>
<proteinExistence type="inferred from homology"/>
<dbReference type="EMBL" id="AYSO01000014">
    <property type="protein sequence ID" value="KIE47690.1"/>
    <property type="molecule type" value="Genomic_DNA"/>
</dbReference>
<keyword evidence="7 8" id="KW-0472">Membrane</keyword>
<evidence type="ECO:0000256" key="5">
    <source>
        <dbReference type="ARBA" id="ARBA00022692"/>
    </source>
</evidence>
<evidence type="ECO:0000313" key="9">
    <source>
        <dbReference type="EMBL" id="KIE47690.1"/>
    </source>
</evidence>
<dbReference type="Pfam" id="PF01594">
    <property type="entry name" value="AI-2E_transport"/>
    <property type="match status" value="1"/>
</dbReference>
<evidence type="ECO:0000256" key="3">
    <source>
        <dbReference type="ARBA" id="ARBA00022448"/>
    </source>
</evidence>
<feature type="transmembrane region" description="Helical" evidence="8">
    <location>
        <begin position="246"/>
        <end position="278"/>
    </location>
</feature>
<evidence type="ECO:0000256" key="6">
    <source>
        <dbReference type="ARBA" id="ARBA00022989"/>
    </source>
</evidence>
<feature type="transmembrane region" description="Helical" evidence="8">
    <location>
        <begin position="63"/>
        <end position="88"/>
    </location>
</feature>
<protein>
    <recommendedName>
        <fullName evidence="11">AI-2E family transporter</fullName>
    </recommendedName>
</protein>
<keyword evidence="6 8" id="KW-1133">Transmembrane helix</keyword>
<dbReference type="InterPro" id="IPR002549">
    <property type="entry name" value="AI-2E-like"/>
</dbReference>
<evidence type="ECO:0008006" key="11">
    <source>
        <dbReference type="Google" id="ProtNLM"/>
    </source>
</evidence>
<evidence type="ECO:0000256" key="8">
    <source>
        <dbReference type="SAM" id="Phobius"/>
    </source>
</evidence>
<keyword evidence="5 8" id="KW-0812">Transmembrane</keyword>
<keyword evidence="4" id="KW-1003">Cell membrane</keyword>
<gene>
    <name evidence="9" type="ORF">U732_3020</name>
</gene>
<organism evidence="9 10">
    <name type="scientific">Clostridium argentinense CDC 2741</name>
    <dbReference type="NCBI Taxonomy" id="1418104"/>
    <lineage>
        <taxon>Bacteria</taxon>
        <taxon>Bacillati</taxon>
        <taxon>Bacillota</taxon>
        <taxon>Clostridia</taxon>
        <taxon>Eubacteriales</taxon>
        <taxon>Clostridiaceae</taxon>
        <taxon>Clostridium</taxon>
    </lineage>
</organism>
<dbReference type="GO" id="GO:0055085">
    <property type="term" value="P:transmembrane transport"/>
    <property type="evidence" value="ECO:0007669"/>
    <property type="project" value="TreeGrafter"/>
</dbReference>
<dbReference type="RefSeq" id="WP_205604170.1">
    <property type="nucleotide sequence ID" value="NZ_AYSO01000014.1"/>
</dbReference>
<comment type="similarity">
    <text evidence="2">Belongs to the autoinducer-2 exporter (AI-2E) (TC 2.A.86) family.</text>
</comment>
<evidence type="ECO:0000256" key="1">
    <source>
        <dbReference type="ARBA" id="ARBA00004651"/>
    </source>
</evidence>
<dbReference type="AlphaFoldDB" id="A0A0C1UK81"/>
<dbReference type="PANTHER" id="PTHR21716">
    <property type="entry name" value="TRANSMEMBRANE PROTEIN"/>
    <property type="match status" value="1"/>
</dbReference>
<feature type="transmembrane region" description="Helical" evidence="8">
    <location>
        <begin position="30"/>
        <end position="51"/>
    </location>
</feature>
<feature type="transmembrane region" description="Helical" evidence="8">
    <location>
        <begin position="299"/>
        <end position="326"/>
    </location>
</feature>
<dbReference type="PANTHER" id="PTHR21716:SF53">
    <property type="entry name" value="PERMEASE PERM-RELATED"/>
    <property type="match status" value="1"/>
</dbReference>
<evidence type="ECO:0000313" key="10">
    <source>
        <dbReference type="Proteomes" id="UP000031366"/>
    </source>
</evidence>
<reference evidence="9 10" key="1">
    <citation type="journal article" date="2015" name="Infect. Genet. Evol.">
        <title>Genomic sequences of six botulinum neurotoxin-producing strains representing three clostridial species illustrate the mobility and diversity of botulinum neurotoxin genes.</title>
        <authorList>
            <person name="Smith T.J."/>
            <person name="Hill K.K."/>
            <person name="Xie G."/>
            <person name="Foley B.T."/>
            <person name="Williamson C.H."/>
            <person name="Foster J.T."/>
            <person name="Johnson S.L."/>
            <person name="Chertkov O."/>
            <person name="Teshima H."/>
            <person name="Gibbons H.S."/>
            <person name="Johnsky L.A."/>
            <person name="Karavis M.A."/>
            <person name="Smith L.A."/>
        </authorList>
    </citation>
    <scope>NUCLEOTIDE SEQUENCE [LARGE SCALE GENOMIC DNA]</scope>
    <source>
        <strain evidence="9 10">CDC 2741</strain>
    </source>
</reference>
<evidence type="ECO:0000256" key="4">
    <source>
        <dbReference type="ARBA" id="ARBA00022475"/>
    </source>
</evidence>
<evidence type="ECO:0000256" key="2">
    <source>
        <dbReference type="ARBA" id="ARBA00009773"/>
    </source>
</evidence>
<feature type="transmembrane region" description="Helical" evidence="8">
    <location>
        <begin position="7"/>
        <end position="24"/>
    </location>
</feature>
<keyword evidence="3" id="KW-0813">Transport</keyword>
<comment type="subcellular location">
    <subcellularLocation>
        <location evidence="1">Cell membrane</location>
        <topology evidence="1">Multi-pass membrane protein</topology>
    </subcellularLocation>
</comment>
<name>A0A0C1UK81_9CLOT</name>
<dbReference type="Proteomes" id="UP000031366">
    <property type="component" value="Unassembled WGS sequence"/>
</dbReference>
<accession>A0A0C1UK81</accession>
<dbReference type="STRING" id="29341.RSJ17_08795"/>
<feature type="transmembrane region" description="Helical" evidence="8">
    <location>
        <begin position="204"/>
        <end position="226"/>
    </location>
</feature>
<dbReference type="GO" id="GO:0005886">
    <property type="term" value="C:plasma membrane"/>
    <property type="evidence" value="ECO:0007669"/>
    <property type="project" value="UniProtKB-SubCell"/>
</dbReference>
<keyword evidence="10" id="KW-1185">Reference proteome</keyword>